<evidence type="ECO:0000313" key="2">
    <source>
        <dbReference type="Proteomes" id="UP000054018"/>
    </source>
</evidence>
<dbReference type="EMBL" id="KN833795">
    <property type="protein sequence ID" value="KIK18906.1"/>
    <property type="molecule type" value="Genomic_DNA"/>
</dbReference>
<keyword evidence="2" id="KW-1185">Reference proteome</keyword>
<protein>
    <submittedName>
        <fullName evidence="1">Uncharacterized protein</fullName>
    </submittedName>
</protein>
<dbReference type="HOGENOM" id="CLU_1835912_0_0_1"/>
<reference evidence="2" key="2">
    <citation type="submission" date="2015-01" db="EMBL/GenBank/DDBJ databases">
        <title>Evolutionary Origins and Diversification of the Mycorrhizal Mutualists.</title>
        <authorList>
            <consortium name="DOE Joint Genome Institute"/>
            <consortium name="Mycorrhizal Genomics Consortium"/>
            <person name="Kohler A."/>
            <person name="Kuo A."/>
            <person name="Nagy L.G."/>
            <person name="Floudas D."/>
            <person name="Copeland A."/>
            <person name="Barry K.W."/>
            <person name="Cichocki N."/>
            <person name="Veneault-Fourrey C."/>
            <person name="LaButti K."/>
            <person name="Lindquist E.A."/>
            <person name="Lipzen A."/>
            <person name="Lundell T."/>
            <person name="Morin E."/>
            <person name="Murat C."/>
            <person name="Riley R."/>
            <person name="Ohm R."/>
            <person name="Sun H."/>
            <person name="Tunlid A."/>
            <person name="Henrissat B."/>
            <person name="Grigoriev I.V."/>
            <person name="Hibbett D.S."/>
            <person name="Martin F."/>
        </authorList>
    </citation>
    <scope>NUCLEOTIDE SEQUENCE [LARGE SCALE GENOMIC DNA]</scope>
    <source>
        <strain evidence="2">441</strain>
    </source>
</reference>
<dbReference type="Proteomes" id="UP000054018">
    <property type="component" value="Unassembled WGS sequence"/>
</dbReference>
<accession>A0A0C9YQL9</accession>
<gene>
    <name evidence="1" type="ORF">PISMIDRAFT_173958</name>
</gene>
<dbReference type="AlphaFoldDB" id="A0A0C9YQL9"/>
<evidence type="ECO:0000313" key="1">
    <source>
        <dbReference type="EMBL" id="KIK18906.1"/>
    </source>
</evidence>
<name>A0A0C9YQL9_9AGAM</name>
<proteinExistence type="predicted"/>
<organism evidence="1 2">
    <name type="scientific">Pisolithus microcarpus 441</name>
    <dbReference type="NCBI Taxonomy" id="765257"/>
    <lineage>
        <taxon>Eukaryota</taxon>
        <taxon>Fungi</taxon>
        <taxon>Dikarya</taxon>
        <taxon>Basidiomycota</taxon>
        <taxon>Agaricomycotina</taxon>
        <taxon>Agaricomycetes</taxon>
        <taxon>Agaricomycetidae</taxon>
        <taxon>Boletales</taxon>
        <taxon>Sclerodermatineae</taxon>
        <taxon>Pisolithaceae</taxon>
        <taxon>Pisolithus</taxon>
    </lineage>
</organism>
<sequence>MTFITRGEVEHPRSSPSVCKKRMLHGTRTTDSLVWHCTRPLLVKAGVALRRRFAARRIDDTLHYLGSITGLDFRPVYWFGVPATFSPPLRVSECRHHHQRTLACVSRRGAIHTTRNSTRKCVPLRVFGSNLSVWVSCSLN</sequence>
<reference evidence="1 2" key="1">
    <citation type="submission" date="2014-04" db="EMBL/GenBank/DDBJ databases">
        <authorList>
            <consortium name="DOE Joint Genome Institute"/>
            <person name="Kuo A."/>
            <person name="Kohler A."/>
            <person name="Costa M.D."/>
            <person name="Nagy L.G."/>
            <person name="Floudas D."/>
            <person name="Copeland A."/>
            <person name="Barry K.W."/>
            <person name="Cichocki N."/>
            <person name="Veneault-Fourrey C."/>
            <person name="LaButti K."/>
            <person name="Lindquist E.A."/>
            <person name="Lipzen A."/>
            <person name="Lundell T."/>
            <person name="Morin E."/>
            <person name="Murat C."/>
            <person name="Sun H."/>
            <person name="Tunlid A."/>
            <person name="Henrissat B."/>
            <person name="Grigoriev I.V."/>
            <person name="Hibbett D.S."/>
            <person name="Martin F."/>
            <person name="Nordberg H.P."/>
            <person name="Cantor M.N."/>
            <person name="Hua S.X."/>
        </authorList>
    </citation>
    <scope>NUCLEOTIDE SEQUENCE [LARGE SCALE GENOMIC DNA]</scope>
    <source>
        <strain evidence="1 2">441</strain>
    </source>
</reference>